<proteinExistence type="predicted"/>
<dbReference type="Proteomes" id="UP000821865">
    <property type="component" value="Chromosome 6"/>
</dbReference>
<dbReference type="EMBL" id="CM023475">
    <property type="protein sequence ID" value="KAH7945767.1"/>
    <property type="molecule type" value="Genomic_DNA"/>
</dbReference>
<comment type="caution">
    <text evidence="1">The sequence shown here is derived from an EMBL/GenBank/DDBJ whole genome shotgun (WGS) entry which is preliminary data.</text>
</comment>
<gene>
    <name evidence="1" type="ORF">HPB49_015274</name>
</gene>
<name>A0ACB8CLN9_DERSI</name>
<keyword evidence="2" id="KW-1185">Reference proteome</keyword>
<protein>
    <submittedName>
        <fullName evidence="1">Uncharacterized protein</fullName>
    </submittedName>
</protein>
<organism evidence="1 2">
    <name type="scientific">Dermacentor silvarum</name>
    <name type="common">Tick</name>
    <dbReference type="NCBI Taxonomy" id="543639"/>
    <lineage>
        <taxon>Eukaryota</taxon>
        <taxon>Metazoa</taxon>
        <taxon>Ecdysozoa</taxon>
        <taxon>Arthropoda</taxon>
        <taxon>Chelicerata</taxon>
        <taxon>Arachnida</taxon>
        <taxon>Acari</taxon>
        <taxon>Parasitiformes</taxon>
        <taxon>Ixodida</taxon>
        <taxon>Ixodoidea</taxon>
        <taxon>Ixodidae</taxon>
        <taxon>Rhipicephalinae</taxon>
        <taxon>Dermacentor</taxon>
    </lineage>
</organism>
<accession>A0ACB8CLN9</accession>
<evidence type="ECO:0000313" key="2">
    <source>
        <dbReference type="Proteomes" id="UP000821865"/>
    </source>
</evidence>
<evidence type="ECO:0000313" key="1">
    <source>
        <dbReference type="EMBL" id="KAH7945767.1"/>
    </source>
</evidence>
<sequence>MVWSTRRALDHTLSHCARAGWGIGEEEEERGIVAQGVTRQIFVIALFGMEAKEGKQPEEVQPEKEVAERSEEVQLPREELILSASAVAVLAFEVIVIALVVTYIVVTTPSKPPFVELIEPCLNLSCFQLDLELHTSMNLSVDPCTHFYQYACGQWGDYHQGFADQFDLLETKVSSFVKLRLMEEAKLAAGGSSHTIDQSAARYLSCVDVYTKQGDASSVIKEHVFSKLEENFADKTKKIPSSVQETLNLLVHLSLDWNLGILVDLMIAPIHKSATQEQLARNKIIIHIDYSDSVPLWKRHKEKFLTPEKLTHCFQEFSSLISSGDGKDVDVAGLVKVDVSVSTKWSLAASSPERKPKYIQVKEIPSTKLKAADWLSALNGRLPQDVQLTEDSDLYVDDLGMFVLTEEVLPEDELKLFYALVKFHVARLLAPFTSYKLMHTVLGNPPNDTAASQIVTRECAAAVDRLFPFAWPIFVFGANITAEKMKKVQTLFVELKSRTKAALSWLSDDDRKAAEARLDSLISIVSWPEKYNDPNELAKLYPQVQDKKAAFIGTYLTSIEALNGKRKSDLAAGADSTQPATEGNDLRSFKATAMYAPGRGSFYISPAILFEPFFVQASDAFTWGSLGQVLAHELWHVAFGDFTLGLSPATDVVVSATRFNKHTCVSKAVEEAGSDAKTAAFSAPEDFADVAGLQTAHSSFADSSSSTKAGAVGTAGFNPEQLFYIGSCFKWCAQKGDAHPLGSAANTKPYVRCNAPIMMVAGFAEAFDCPHGSPMMKLQTAKRFCNESNSGERPASRAIK</sequence>
<reference evidence="1" key="1">
    <citation type="submission" date="2020-05" db="EMBL/GenBank/DDBJ databases">
        <title>Large-scale comparative analyses of tick genomes elucidate their genetic diversity and vector capacities.</title>
        <authorList>
            <person name="Jia N."/>
            <person name="Wang J."/>
            <person name="Shi W."/>
            <person name="Du L."/>
            <person name="Sun Y."/>
            <person name="Zhan W."/>
            <person name="Jiang J."/>
            <person name="Wang Q."/>
            <person name="Zhang B."/>
            <person name="Ji P."/>
            <person name="Sakyi L.B."/>
            <person name="Cui X."/>
            <person name="Yuan T."/>
            <person name="Jiang B."/>
            <person name="Yang W."/>
            <person name="Lam T.T.-Y."/>
            <person name="Chang Q."/>
            <person name="Ding S."/>
            <person name="Wang X."/>
            <person name="Zhu J."/>
            <person name="Ruan X."/>
            <person name="Zhao L."/>
            <person name="Wei J."/>
            <person name="Que T."/>
            <person name="Du C."/>
            <person name="Cheng J."/>
            <person name="Dai P."/>
            <person name="Han X."/>
            <person name="Huang E."/>
            <person name="Gao Y."/>
            <person name="Liu J."/>
            <person name="Shao H."/>
            <person name="Ye R."/>
            <person name="Li L."/>
            <person name="Wei W."/>
            <person name="Wang X."/>
            <person name="Wang C."/>
            <person name="Yang T."/>
            <person name="Huo Q."/>
            <person name="Li W."/>
            <person name="Guo W."/>
            <person name="Chen H."/>
            <person name="Zhou L."/>
            <person name="Ni X."/>
            <person name="Tian J."/>
            <person name="Zhou Y."/>
            <person name="Sheng Y."/>
            <person name="Liu T."/>
            <person name="Pan Y."/>
            <person name="Xia L."/>
            <person name="Li J."/>
            <person name="Zhao F."/>
            <person name="Cao W."/>
        </authorList>
    </citation>
    <scope>NUCLEOTIDE SEQUENCE</scope>
    <source>
        <strain evidence="1">Dsil-2018</strain>
    </source>
</reference>